<gene>
    <name evidence="5" type="ORF">PICST_29930</name>
</gene>
<dbReference type="MEROPS" id="A01.097"/>
<dbReference type="Gene3D" id="2.40.70.10">
    <property type="entry name" value="Acid Proteases"/>
    <property type="match status" value="2"/>
</dbReference>
<dbReference type="SUPFAM" id="SSF50630">
    <property type="entry name" value="Acid proteases"/>
    <property type="match status" value="1"/>
</dbReference>
<evidence type="ECO:0000259" key="4">
    <source>
        <dbReference type="PROSITE" id="PS51767"/>
    </source>
</evidence>
<accession>A3LPF6</accession>
<feature type="active site" evidence="3">
    <location>
        <position position="288"/>
    </location>
</feature>
<dbReference type="eggNOG" id="KOG1339">
    <property type="taxonomic scope" value="Eukaryota"/>
</dbReference>
<comment type="similarity">
    <text evidence="1">Belongs to the peptidase A1 family.</text>
</comment>
<dbReference type="PROSITE" id="PS51767">
    <property type="entry name" value="PEPTIDASE_A1"/>
    <property type="match status" value="1"/>
</dbReference>
<dbReference type="GeneID" id="4837404"/>
<keyword evidence="6" id="KW-1185">Reference proteome</keyword>
<dbReference type="InterPro" id="IPR033121">
    <property type="entry name" value="PEPTIDASE_A1"/>
</dbReference>
<dbReference type="AlphaFoldDB" id="A3LPF6"/>
<organism evidence="5 6">
    <name type="scientific">Scheffersomyces stipitis (strain ATCC 58785 / CBS 6054 / NBRC 10063 / NRRL Y-11545)</name>
    <name type="common">Yeast</name>
    <name type="synonym">Pichia stipitis</name>
    <dbReference type="NCBI Taxonomy" id="322104"/>
    <lineage>
        <taxon>Eukaryota</taxon>
        <taxon>Fungi</taxon>
        <taxon>Dikarya</taxon>
        <taxon>Ascomycota</taxon>
        <taxon>Saccharomycotina</taxon>
        <taxon>Pichiomycetes</taxon>
        <taxon>Debaryomycetaceae</taxon>
        <taxon>Scheffersomyces</taxon>
    </lineage>
</organism>
<feature type="domain" description="Peptidase A1" evidence="4">
    <location>
        <begin position="23"/>
        <end position="406"/>
    </location>
</feature>
<proteinExistence type="inferred from homology"/>
<dbReference type="RefSeq" id="XP_001382514.2">
    <property type="nucleotide sequence ID" value="XM_001382477.1"/>
</dbReference>
<dbReference type="EMBL" id="CP000496">
    <property type="protein sequence ID" value="ABN64485.2"/>
    <property type="molecule type" value="Genomic_DNA"/>
</dbReference>
<dbReference type="InterPro" id="IPR021109">
    <property type="entry name" value="Peptidase_aspartic_dom_sf"/>
</dbReference>
<dbReference type="GO" id="GO:0004190">
    <property type="term" value="F:aspartic-type endopeptidase activity"/>
    <property type="evidence" value="ECO:0007669"/>
    <property type="project" value="InterPro"/>
</dbReference>
<feature type="active site" evidence="3">
    <location>
        <position position="41"/>
    </location>
</feature>
<evidence type="ECO:0000256" key="3">
    <source>
        <dbReference type="PIRSR" id="PIRSR601461-1"/>
    </source>
</evidence>
<sequence>MESPEDKSIFKLLLTIPTDDSYYNAHFQVGKSENQVDLRLDLIQPEVWVMNDNAFFDCDHIDEWWSSEEKAYSQSSDLPASITTELEYLATVCGQGGLYTSSTGTAMPTATVDGLENGDPYLIPYINVIEASGVFATDDIRFNLSTGASFLMPNFTFLNVNHTNMYFGGLGVAGNPRGSGFLDTLTERGIIKSSGYSLWFNNQTGTDALGQLIPGVVDSKYYDGDFYVFDMLPHSGIRFPVAEQWANNVLDGLILPTLQIDDVRVVNSNSKQSLSLKSSNEPIPIILDSRSTYNYLPLDVIVNLAIQLNAYYSNEAGRWLVECDTVADSGGLFSFVFEGLQIRIPLSEFMSEAYFQGSLLKFSSGERACYLSVLPTDSNGFNSLGLPFIKNIYLAVDNAGQQIALANSNRNLVLEKDDFSAVDSTFSQTTTVAAGGSSSARNASVSIAYIESGFIPFATKVNNTSEQELTFTFSTVSDSSNNAVLDIPARFSGAIIRSGEIIVTGVQTGTGSGAFSTTTILLPGMASAASERTTIISSLFNQDYNLRNSMSSPSSVVSLVGSMFSISSFSALRLT</sequence>
<dbReference type="InterPro" id="IPR001461">
    <property type="entry name" value="Aspartic_peptidase_A1"/>
</dbReference>
<dbReference type="Pfam" id="PF00026">
    <property type="entry name" value="Asp"/>
    <property type="match status" value="1"/>
</dbReference>
<dbReference type="InParanoid" id="A3LPF6"/>
<dbReference type="PANTHER" id="PTHR47966">
    <property type="entry name" value="BETA-SITE APP-CLEAVING ENZYME, ISOFORM A-RELATED"/>
    <property type="match status" value="1"/>
</dbReference>
<evidence type="ECO:0000313" key="6">
    <source>
        <dbReference type="Proteomes" id="UP000002258"/>
    </source>
</evidence>
<dbReference type="OrthoDB" id="771136at2759"/>
<evidence type="ECO:0000256" key="2">
    <source>
        <dbReference type="ARBA" id="ARBA00023157"/>
    </source>
</evidence>
<reference evidence="5 6" key="1">
    <citation type="journal article" date="2007" name="Nat. Biotechnol.">
        <title>Genome sequence of the lignocellulose-bioconverting and xylose-fermenting yeast Pichia stipitis.</title>
        <authorList>
            <person name="Jeffries T.W."/>
            <person name="Grigoriev I.V."/>
            <person name="Grimwood J."/>
            <person name="Laplaza J.M."/>
            <person name="Aerts A."/>
            <person name="Salamov A."/>
            <person name="Schmutz J."/>
            <person name="Lindquist E."/>
            <person name="Dehal P."/>
            <person name="Shapiro H."/>
            <person name="Jin Y.S."/>
            <person name="Passoth V."/>
            <person name="Richardson P.M."/>
        </authorList>
    </citation>
    <scope>NUCLEOTIDE SEQUENCE [LARGE SCALE GENOMIC DNA]</scope>
    <source>
        <strain evidence="6">ATCC 58785 / CBS 6054 / NBRC 10063 / NRRL Y-11545</strain>
    </source>
</reference>
<name>A3LPF6_PICST</name>
<keyword evidence="2" id="KW-1015">Disulfide bond</keyword>
<dbReference type="FunCoup" id="A3LPF6">
    <property type="interactions" value="11"/>
</dbReference>
<dbReference type="KEGG" id="pic:PICST_29930"/>
<dbReference type="HOGENOM" id="CLU_025794_0_0_1"/>
<dbReference type="GO" id="GO:0006508">
    <property type="term" value="P:proteolysis"/>
    <property type="evidence" value="ECO:0007669"/>
    <property type="project" value="InterPro"/>
</dbReference>
<protein>
    <recommendedName>
        <fullName evidence="4">Peptidase A1 domain-containing protein</fullName>
    </recommendedName>
</protein>
<dbReference type="OMA" id="KNIYMAM"/>
<evidence type="ECO:0000313" key="5">
    <source>
        <dbReference type="EMBL" id="ABN64485.2"/>
    </source>
</evidence>
<evidence type="ECO:0000256" key="1">
    <source>
        <dbReference type="ARBA" id="ARBA00007447"/>
    </source>
</evidence>
<dbReference type="PANTHER" id="PTHR47966:SF51">
    <property type="entry name" value="BETA-SITE APP-CLEAVING ENZYME, ISOFORM A-RELATED"/>
    <property type="match status" value="1"/>
</dbReference>
<dbReference type="Proteomes" id="UP000002258">
    <property type="component" value="Chromosome 2"/>
</dbReference>